<gene>
    <name evidence="2" type="ORF">GO755_20465</name>
</gene>
<dbReference type="Proteomes" id="UP000436006">
    <property type="component" value="Unassembled WGS sequence"/>
</dbReference>
<dbReference type="EMBL" id="WPIN01000007">
    <property type="protein sequence ID" value="MVM32432.1"/>
    <property type="molecule type" value="Genomic_DNA"/>
</dbReference>
<comment type="caution">
    <text evidence="2">The sequence shown here is derived from an EMBL/GenBank/DDBJ whole genome shotgun (WGS) entry which is preliminary data.</text>
</comment>
<evidence type="ECO:0000313" key="3">
    <source>
        <dbReference type="Proteomes" id="UP000436006"/>
    </source>
</evidence>
<evidence type="ECO:0000313" key="2">
    <source>
        <dbReference type="EMBL" id="MVM32432.1"/>
    </source>
</evidence>
<proteinExistence type="predicted"/>
<accession>A0A7K1SF48</accession>
<evidence type="ECO:0000256" key="1">
    <source>
        <dbReference type="SAM" id="MobiDB-lite"/>
    </source>
</evidence>
<dbReference type="RefSeq" id="WP_157587144.1">
    <property type="nucleotide sequence ID" value="NZ_WPIN01000007.1"/>
</dbReference>
<protein>
    <submittedName>
        <fullName evidence="2">Uncharacterized protein</fullName>
    </submittedName>
</protein>
<reference evidence="2 3" key="1">
    <citation type="submission" date="2019-12" db="EMBL/GenBank/DDBJ databases">
        <title>Spirosoma sp. HMF4905 genome sequencing and assembly.</title>
        <authorList>
            <person name="Kang H."/>
            <person name="Cha I."/>
            <person name="Kim H."/>
            <person name="Joh K."/>
        </authorList>
    </citation>
    <scope>NUCLEOTIDE SEQUENCE [LARGE SCALE GENOMIC DNA]</scope>
    <source>
        <strain evidence="2 3">HMF4905</strain>
    </source>
</reference>
<organism evidence="2 3">
    <name type="scientific">Spirosoma arboris</name>
    <dbReference type="NCBI Taxonomy" id="2682092"/>
    <lineage>
        <taxon>Bacteria</taxon>
        <taxon>Pseudomonadati</taxon>
        <taxon>Bacteroidota</taxon>
        <taxon>Cytophagia</taxon>
        <taxon>Cytophagales</taxon>
        <taxon>Cytophagaceae</taxon>
        <taxon>Spirosoma</taxon>
    </lineage>
</organism>
<sequence length="56" mass="6012">MCHTPEVRGYGDKKPGGLASEPANVARPEFWWAGKAAGLGNPPHRRTAWGKIVVGE</sequence>
<feature type="compositionally biased region" description="Basic and acidic residues" evidence="1">
    <location>
        <begin position="1"/>
        <end position="15"/>
    </location>
</feature>
<keyword evidence="3" id="KW-1185">Reference proteome</keyword>
<feature type="region of interest" description="Disordered" evidence="1">
    <location>
        <begin position="1"/>
        <end position="22"/>
    </location>
</feature>
<dbReference type="AlphaFoldDB" id="A0A7K1SF48"/>
<name>A0A7K1SF48_9BACT</name>